<dbReference type="GO" id="GO:0005886">
    <property type="term" value="C:plasma membrane"/>
    <property type="evidence" value="ECO:0007669"/>
    <property type="project" value="UniProtKB-SubCell"/>
</dbReference>
<evidence type="ECO:0000256" key="5">
    <source>
        <dbReference type="ARBA" id="ARBA00022692"/>
    </source>
</evidence>
<dbReference type="Proteomes" id="UP000002669">
    <property type="component" value="Unassembled WGS sequence"/>
</dbReference>
<keyword evidence="4" id="KW-1003">Cell membrane</keyword>
<dbReference type="GO" id="GO:0042910">
    <property type="term" value="F:xenobiotic transmembrane transporter activity"/>
    <property type="evidence" value="ECO:0007669"/>
    <property type="project" value="InterPro"/>
</dbReference>
<dbReference type="eggNOG" id="ENOG502RBVG">
    <property type="taxonomic scope" value="Eukaryota"/>
</dbReference>
<evidence type="ECO:0000256" key="2">
    <source>
        <dbReference type="ARBA" id="ARBA00010199"/>
    </source>
</evidence>
<dbReference type="AlphaFoldDB" id="E4UY83"/>
<evidence type="ECO:0000256" key="1">
    <source>
        <dbReference type="ARBA" id="ARBA00004651"/>
    </source>
</evidence>
<reference evidence="10" key="1">
    <citation type="journal article" date="2012" name="MBio">
        <title>Comparative genome analysis of Trichophyton rubrum and related dermatophytes reveals candidate genes involved in infection.</title>
        <authorList>
            <person name="Martinez D.A."/>
            <person name="Oliver B.G."/>
            <person name="Graeser Y."/>
            <person name="Goldberg J.M."/>
            <person name="Li W."/>
            <person name="Martinez-Rossi N.M."/>
            <person name="Monod M."/>
            <person name="Shelest E."/>
            <person name="Barton R.C."/>
            <person name="Birch E."/>
            <person name="Brakhage A.A."/>
            <person name="Chen Z."/>
            <person name="Gurr S.J."/>
            <person name="Heiman D."/>
            <person name="Heitman J."/>
            <person name="Kosti I."/>
            <person name="Rossi A."/>
            <person name="Saif S."/>
            <person name="Samalova M."/>
            <person name="Saunders C.W."/>
            <person name="Shea T."/>
            <person name="Summerbell R.C."/>
            <person name="Xu J."/>
            <person name="Young S."/>
            <person name="Zeng Q."/>
            <person name="Birren B.W."/>
            <person name="Cuomo C.A."/>
            <person name="White T.C."/>
        </authorList>
    </citation>
    <scope>NUCLEOTIDE SEQUENCE [LARGE SCALE GENOMIC DNA]</scope>
    <source>
        <strain evidence="10">ATCC MYA-4604 / CBS 118893</strain>
    </source>
</reference>
<dbReference type="STRING" id="535722.E4UY83"/>
<dbReference type="OrthoDB" id="2119662at2759"/>
<dbReference type="EMBL" id="DS989825">
    <property type="protein sequence ID" value="EFR02046.1"/>
    <property type="molecule type" value="Genomic_DNA"/>
</dbReference>
<proteinExistence type="inferred from homology"/>
<evidence type="ECO:0000256" key="6">
    <source>
        <dbReference type="ARBA" id="ARBA00022989"/>
    </source>
</evidence>
<feature type="transmembrane region" description="Helical" evidence="8">
    <location>
        <begin position="332"/>
        <end position="357"/>
    </location>
</feature>
<dbReference type="InterPro" id="IPR052031">
    <property type="entry name" value="Membrane_Transporter-Flippase"/>
</dbReference>
<dbReference type="Pfam" id="PF01554">
    <property type="entry name" value="MatE"/>
    <property type="match status" value="1"/>
</dbReference>
<accession>E4UY83</accession>
<dbReference type="InterPro" id="IPR002528">
    <property type="entry name" value="MATE_fam"/>
</dbReference>
<dbReference type="GO" id="GO:0015297">
    <property type="term" value="F:antiporter activity"/>
    <property type="evidence" value="ECO:0007669"/>
    <property type="project" value="InterPro"/>
</dbReference>
<dbReference type="HOGENOM" id="CLU_030965_1_0_1"/>
<dbReference type="PANTHER" id="PTHR43549">
    <property type="entry name" value="MULTIDRUG RESISTANCE PROTEIN YPNP-RELATED"/>
    <property type="match status" value="1"/>
</dbReference>
<organism evidence="10">
    <name type="scientific">Arthroderma gypseum (strain ATCC MYA-4604 / CBS 118893)</name>
    <name type="common">Microsporum gypseum</name>
    <dbReference type="NCBI Taxonomy" id="535722"/>
    <lineage>
        <taxon>Eukaryota</taxon>
        <taxon>Fungi</taxon>
        <taxon>Dikarya</taxon>
        <taxon>Ascomycota</taxon>
        <taxon>Pezizomycotina</taxon>
        <taxon>Eurotiomycetes</taxon>
        <taxon>Eurotiomycetidae</taxon>
        <taxon>Onygenales</taxon>
        <taxon>Arthrodermataceae</taxon>
        <taxon>Nannizzia</taxon>
    </lineage>
</organism>
<evidence type="ECO:0000256" key="7">
    <source>
        <dbReference type="ARBA" id="ARBA00023136"/>
    </source>
</evidence>
<keyword evidence="6 8" id="KW-1133">Transmembrane helix</keyword>
<dbReference type="InParanoid" id="E4UY83"/>
<feature type="transmembrane region" description="Helical" evidence="8">
    <location>
        <begin position="53"/>
        <end position="76"/>
    </location>
</feature>
<evidence type="ECO:0000256" key="8">
    <source>
        <dbReference type="SAM" id="Phobius"/>
    </source>
</evidence>
<keyword evidence="10" id="KW-1185">Reference proteome</keyword>
<dbReference type="RefSeq" id="XP_003172457.1">
    <property type="nucleotide sequence ID" value="XM_003172409.1"/>
</dbReference>
<name>E4UY83_ARTGP</name>
<dbReference type="OMA" id="CYIFYAM"/>
<feature type="transmembrane region" description="Helical" evidence="8">
    <location>
        <begin position="161"/>
        <end position="186"/>
    </location>
</feature>
<evidence type="ECO:0000313" key="9">
    <source>
        <dbReference type="EMBL" id="EFR02046.1"/>
    </source>
</evidence>
<feature type="transmembrane region" description="Helical" evidence="8">
    <location>
        <begin position="15"/>
        <end position="33"/>
    </location>
</feature>
<comment type="similarity">
    <text evidence="2">Belongs to the multi antimicrobial extrusion (MATE) (TC 2.A.66.1) family.</text>
</comment>
<sequence>MQTIACSRQLARDRYLGALLFNLVAFVLPALYGTLSKLWVARLDSSAVATTDVYTYIGVIVEVINEGLPRAVWIIIGNKASRTLSSRLQLTYTLILFQSLMGFIMSIVIVSAADRFASVFVPLESRRISITYVRISAFSALSSALEVSVSNATRALDKPDVPVVISSVKFIINIILDFILISSFHIGAVRPTVNLQGTIRLACDMGSALAGLAYLIYIARSRLKEHGHFWVNVTYNAGTLGVLARPGAIFFLESAVRNTLYLWLVAGIVSMGSDYATAWGVFNTIRWGLIMVPVQALEATSLTFVGHKWGELRHRITRTCGNRRPKGDLLNIVKPALISAGIALLVEVPLCIFLAFFGCQRFALYLSGSQVVSEITAEMWRSIDWYLSF</sequence>
<dbReference type="GeneID" id="10027727"/>
<keyword evidence="5 8" id="KW-0812">Transmembrane</keyword>
<evidence type="ECO:0000313" key="10">
    <source>
        <dbReference type="Proteomes" id="UP000002669"/>
    </source>
</evidence>
<dbReference type="VEuPathDB" id="FungiDB:MGYG_05048"/>
<feature type="transmembrane region" description="Helical" evidence="8">
    <location>
        <begin position="260"/>
        <end position="282"/>
    </location>
</feature>
<evidence type="ECO:0000256" key="3">
    <source>
        <dbReference type="ARBA" id="ARBA00022448"/>
    </source>
</evidence>
<comment type="subcellular location">
    <subcellularLocation>
        <location evidence="1">Cell membrane</location>
        <topology evidence="1">Multi-pass membrane protein</topology>
    </subcellularLocation>
</comment>
<gene>
    <name evidence="9" type="ORF">MGYG_05048</name>
</gene>
<evidence type="ECO:0000256" key="4">
    <source>
        <dbReference type="ARBA" id="ARBA00022475"/>
    </source>
</evidence>
<feature type="transmembrane region" description="Helical" evidence="8">
    <location>
        <begin position="229"/>
        <end position="248"/>
    </location>
</feature>
<dbReference type="PANTHER" id="PTHR43549:SF2">
    <property type="entry name" value="MULTIDRUG RESISTANCE PROTEIN NORM-RELATED"/>
    <property type="match status" value="1"/>
</dbReference>
<feature type="transmembrane region" description="Helical" evidence="8">
    <location>
        <begin position="88"/>
        <end position="110"/>
    </location>
</feature>
<protein>
    <submittedName>
        <fullName evidence="9">Uncharacterized protein</fullName>
    </submittedName>
</protein>
<feature type="transmembrane region" description="Helical" evidence="8">
    <location>
        <begin position="198"/>
        <end position="217"/>
    </location>
</feature>
<keyword evidence="7 8" id="KW-0472">Membrane</keyword>
<keyword evidence="3" id="KW-0813">Transport</keyword>